<feature type="region of interest" description="Disordered" evidence="1">
    <location>
        <begin position="1"/>
        <end position="41"/>
    </location>
</feature>
<name>A0A5B7IZH6_PORTR</name>
<accession>A0A5B7IZH6</accession>
<evidence type="ECO:0000313" key="2">
    <source>
        <dbReference type="EMBL" id="MPC89930.1"/>
    </source>
</evidence>
<dbReference type="AlphaFoldDB" id="A0A5B7IZH6"/>
<dbReference type="Proteomes" id="UP000324222">
    <property type="component" value="Unassembled WGS sequence"/>
</dbReference>
<evidence type="ECO:0000256" key="1">
    <source>
        <dbReference type="SAM" id="MobiDB-lite"/>
    </source>
</evidence>
<feature type="compositionally biased region" description="Basic and acidic residues" evidence="1">
    <location>
        <begin position="95"/>
        <end position="116"/>
    </location>
</feature>
<evidence type="ECO:0000313" key="3">
    <source>
        <dbReference type="Proteomes" id="UP000324222"/>
    </source>
</evidence>
<sequence>MQHATLAATHANTPPGELATPPTTRHTSHTEERGGVHTVPHHILRGSRSLKAEVAAVCVCVCVSRLPHWVRQATHHPTEIFTKHRSLRLQGVKVRGREGGRCKGEKEGGARKKGGETKMGGGVYSQATRQPLADSSSTPQSAFRGQKFCVSNVHTVRTKAA</sequence>
<protein>
    <submittedName>
        <fullName evidence="2">Uncharacterized protein</fullName>
    </submittedName>
</protein>
<dbReference type="EMBL" id="VSRR010082664">
    <property type="protein sequence ID" value="MPC89930.1"/>
    <property type="molecule type" value="Genomic_DNA"/>
</dbReference>
<feature type="region of interest" description="Disordered" evidence="1">
    <location>
        <begin position="95"/>
        <end position="142"/>
    </location>
</feature>
<reference evidence="2 3" key="1">
    <citation type="submission" date="2019-05" db="EMBL/GenBank/DDBJ databases">
        <title>Another draft genome of Portunus trituberculatus and its Hox gene families provides insights of decapod evolution.</title>
        <authorList>
            <person name="Jeong J.-H."/>
            <person name="Song I."/>
            <person name="Kim S."/>
            <person name="Choi T."/>
            <person name="Kim D."/>
            <person name="Ryu S."/>
            <person name="Kim W."/>
        </authorList>
    </citation>
    <scope>NUCLEOTIDE SEQUENCE [LARGE SCALE GENOMIC DNA]</scope>
    <source>
        <tissue evidence="2">Muscle</tissue>
    </source>
</reference>
<gene>
    <name evidence="2" type="ORF">E2C01_084894</name>
</gene>
<proteinExistence type="predicted"/>
<organism evidence="2 3">
    <name type="scientific">Portunus trituberculatus</name>
    <name type="common">Swimming crab</name>
    <name type="synonym">Neptunus trituberculatus</name>
    <dbReference type="NCBI Taxonomy" id="210409"/>
    <lineage>
        <taxon>Eukaryota</taxon>
        <taxon>Metazoa</taxon>
        <taxon>Ecdysozoa</taxon>
        <taxon>Arthropoda</taxon>
        <taxon>Crustacea</taxon>
        <taxon>Multicrustacea</taxon>
        <taxon>Malacostraca</taxon>
        <taxon>Eumalacostraca</taxon>
        <taxon>Eucarida</taxon>
        <taxon>Decapoda</taxon>
        <taxon>Pleocyemata</taxon>
        <taxon>Brachyura</taxon>
        <taxon>Eubrachyura</taxon>
        <taxon>Portunoidea</taxon>
        <taxon>Portunidae</taxon>
        <taxon>Portuninae</taxon>
        <taxon>Portunus</taxon>
    </lineage>
</organism>
<comment type="caution">
    <text evidence="2">The sequence shown here is derived from an EMBL/GenBank/DDBJ whole genome shotgun (WGS) entry which is preliminary data.</text>
</comment>
<feature type="compositionally biased region" description="Polar residues" evidence="1">
    <location>
        <begin position="125"/>
        <end position="142"/>
    </location>
</feature>
<keyword evidence="3" id="KW-1185">Reference proteome</keyword>